<sequence>MLAENNVLPVGAPLLLVEDEPLLRERLQRILLQLEYPPSAISHAGTLAEARAAIARQRPAVALVDLGLPDGSGLELIRELFQADPAMLILVVSAWRSEEAILEALRAGASGYVLKERDDMEVGIAIRNLLNGGAPIDPFMARRLMQEFLGRVDPPAVLPSTGPLSPREMQVLRMVASGLGNREIAEQLHLSRHTVEQHIKNIYRKLTVTSRTKAVHAARAAGWLD</sequence>
<dbReference type="CDD" id="cd06170">
    <property type="entry name" value="LuxR_C_like"/>
    <property type="match status" value="1"/>
</dbReference>
<keyword evidence="2" id="KW-0805">Transcription regulation</keyword>
<dbReference type="CDD" id="cd17535">
    <property type="entry name" value="REC_NarL-like"/>
    <property type="match status" value="1"/>
</dbReference>
<evidence type="ECO:0000256" key="4">
    <source>
        <dbReference type="ARBA" id="ARBA00023163"/>
    </source>
</evidence>
<dbReference type="KEGG" id="btrm:SAMEA390648702985"/>
<dbReference type="InterPro" id="IPR001789">
    <property type="entry name" value="Sig_transdc_resp-reg_receiver"/>
</dbReference>
<dbReference type="STRING" id="123899.SAMEA3906487_02985"/>
<dbReference type="PRINTS" id="PR00038">
    <property type="entry name" value="HTHLUXR"/>
</dbReference>
<dbReference type="SUPFAM" id="SSF52172">
    <property type="entry name" value="CheY-like"/>
    <property type="match status" value="1"/>
</dbReference>
<evidence type="ECO:0000313" key="8">
    <source>
        <dbReference type="EMBL" id="SAI71960.1"/>
    </source>
</evidence>
<dbReference type="SMART" id="SM00448">
    <property type="entry name" value="REC"/>
    <property type="match status" value="1"/>
</dbReference>
<dbReference type="InterPro" id="IPR036388">
    <property type="entry name" value="WH-like_DNA-bd_sf"/>
</dbReference>
<dbReference type="OrthoDB" id="3623000at2"/>
<dbReference type="eggNOG" id="COG2197">
    <property type="taxonomic scope" value="Bacteria"/>
</dbReference>
<dbReference type="Proteomes" id="UP000076825">
    <property type="component" value="Chromosome 1"/>
</dbReference>
<dbReference type="AlphaFoldDB" id="A0A157Q298"/>
<dbReference type="Gene3D" id="1.10.10.10">
    <property type="entry name" value="Winged helix-like DNA-binding domain superfamily/Winged helix DNA-binding domain"/>
    <property type="match status" value="1"/>
</dbReference>
<dbReference type="SMART" id="SM00421">
    <property type="entry name" value="HTH_LUXR"/>
    <property type="match status" value="1"/>
</dbReference>
<dbReference type="PROSITE" id="PS00622">
    <property type="entry name" value="HTH_LUXR_1"/>
    <property type="match status" value="1"/>
</dbReference>
<dbReference type="InterPro" id="IPR039420">
    <property type="entry name" value="WalR-like"/>
</dbReference>
<evidence type="ECO:0000256" key="1">
    <source>
        <dbReference type="ARBA" id="ARBA00022553"/>
    </source>
</evidence>
<dbReference type="EMBL" id="LT546645">
    <property type="protein sequence ID" value="SAI71960.1"/>
    <property type="molecule type" value="Genomic_DNA"/>
</dbReference>
<feature type="domain" description="HTH luxR-type" evidence="6">
    <location>
        <begin position="157"/>
        <end position="222"/>
    </location>
</feature>
<dbReference type="PROSITE" id="PS50043">
    <property type="entry name" value="HTH_LUXR_2"/>
    <property type="match status" value="1"/>
</dbReference>
<dbReference type="InterPro" id="IPR058245">
    <property type="entry name" value="NreC/VraR/RcsB-like_REC"/>
</dbReference>
<dbReference type="PANTHER" id="PTHR43214:SF41">
    <property type="entry name" value="NITRATE_NITRITE RESPONSE REGULATOR PROTEIN NARP"/>
    <property type="match status" value="1"/>
</dbReference>
<dbReference type="GO" id="GO:0000160">
    <property type="term" value="P:phosphorelay signal transduction system"/>
    <property type="evidence" value="ECO:0007669"/>
    <property type="project" value="InterPro"/>
</dbReference>
<keyword evidence="1 5" id="KW-0597">Phosphoprotein</keyword>
<protein>
    <submittedName>
        <fullName evidence="8">Two-component response regulator</fullName>
    </submittedName>
</protein>
<evidence type="ECO:0000259" key="6">
    <source>
        <dbReference type="PROSITE" id="PS50043"/>
    </source>
</evidence>
<keyword evidence="3" id="KW-0238">DNA-binding</keyword>
<accession>A0A157Q298</accession>
<reference evidence="8" key="1">
    <citation type="submission" date="2016-04" db="EMBL/GenBank/DDBJ databases">
        <authorList>
            <consortium name="Pathogen Informatics"/>
        </authorList>
    </citation>
    <scope>NUCLEOTIDE SEQUENCE [LARGE SCALE GENOMIC DNA]</scope>
    <source>
        <strain evidence="8">H044680328</strain>
    </source>
</reference>
<dbReference type="GeneID" id="56589766"/>
<dbReference type="InterPro" id="IPR000792">
    <property type="entry name" value="Tscrpt_reg_LuxR_C"/>
</dbReference>
<dbReference type="GO" id="GO:0003677">
    <property type="term" value="F:DNA binding"/>
    <property type="evidence" value="ECO:0007669"/>
    <property type="project" value="UniProtKB-KW"/>
</dbReference>
<name>A0A157Q298_9BORD</name>
<evidence type="ECO:0000256" key="3">
    <source>
        <dbReference type="ARBA" id="ARBA00023125"/>
    </source>
</evidence>
<dbReference type="RefSeq" id="WP_025517216.1">
    <property type="nucleotide sequence ID" value="NZ_CP016340.1"/>
</dbReference>
<feature type="domain" description="Response regulatory" evidence="7">
    <location>
        <begin position="13"/>
        <end position="130"/>
    </location>
</feature>
<dbReference type="InterPro" id="IPR011006">
    <property type="entry name" value="CheY-like_superfamily"/>
</dbReference>
<proteinExistence type="predicted"/>
<evidence type="ECO:0000256" key="2">
    <source>
        <dbReference type="ARBA" id="ARBA00023015"/>
    </source>
</evidence>
<dbReference type="Gene3D" id="3.40.50.2300">
    <property type="match status" value="1"/>
</dbReference>
<dbReference type="PATRIC" id="fig|123899.6.peg.2977"/>
<feature type="modified residue" description="4-aspartylphosphate" evidence="5">
    <location>
        <position position="65"/>
    </location>
</feature>
<evidence type="ECO:0000256" key="5">
    <source>
        <dbReference type="PROSITE-ProRule" id="PRU00169"/>
    </source>
</evidence>
<keyword evidence="4" id="KW-0804">Transcription</keyword>
<gene>
    <name evidence="8" type="primary">devR</name>
    <name evidence="8" type="ORF">SAMEA3906487_02985</name>
</gene>
<dbReference type="PANTHER" id="PTHR43214">
    <property type="entry name" value="TWO-COMPONENT RESPONSE REGULATOR"/>
    <property type="match status" value="1"/>
</dbReference>
<dbReference type="GO" id="GO:0006355">
    <property type="term" value="P:regulation of DNA-templated transcription"/>
    <property type="evidence" value="ECO:0007669"/>
    <property type="project" value="InterPro"/>
</dbReference>
<dbReference type="PROSITE" id="PS50110">
    <property type="entry name" value="RESPONSE_REGULATORY"/>
    <property type="match status" value="1"/>
</dbReference>
<evidence type="ECO:0000259" key="7">
    <source>
        <dbReference type="PROSITE" id="PS50110"/>
    </source>
</evidence>
<dbReference type="Pfam" id="PF00072">
    <property type="entry name" value="Response_reg"/>
    <property type="match status" value="1"/>
</dbReference>
<organism evidence="8 9">
    <name type="scientific">Bordetella trematum</name>
    <dbReference type="NCBI Taxonomy" id="123899"/>
    <lineage>
        <taxon>Bacteria</taxon>
        <taxon>Pseudomonadati</taxon>
        <taxon>Pseudomonadota</taxon>
        <taxon>Betaproteobacteria</taxon>
        <taxon>Burkholderiales</taxon>
        <taxon>Alcaligenaceae</taxon>
        <taxon>Bordetella</taxon>
    </lineage>
</organism>
<dbReference type="Pfam" id="PF00196">
    <property type="entry name" value="GerE"/>
    <property type="match status" value="1"/>
</dbReference>
<evidence type="ECO:0000313" key="9">
    <source>
        <dbReference type="Proteomes" id="UP000076825"/>
    </source>
</evidence>
<keyword evidence="9" id="KW-1185">Reference proteome</keyword>